<dbReference type="Pfam" id="PF00076">
    <property type="entry name" value="RRM_1"/>
    <property type="match status" value="1"/>
</dbReference>
<dbReference type="SMART" id="SM01218">
    <property type="entry name" value="FoP_duplication"/>
    <property type="match status" value="1"/>
</dbReference>
<evidence type="ECO:0000256" key="1">
    <source>
        <dbReference type="ARBA" id="ARBA00022884"/>
    </source>
</evidence>
<dbReference type="PROSITE" id="PS50102">
    <property type="entry name" value="RRM"/>
    <property type="match status" value="1"/>
</dbReference>
<protein>
    <submittedName>
        <fullName evidence="5">RNA-binding RNA annealing protein</fullName>
    </submittedName>
</protein>
<dbReference type="Proteomes" id="UP001337655">
    <property type="component" value="Unassembled WGS sequence"/>
</dbReference>
<dbReference type="SUPFAM" id="SSF54928">
    <property type="entry name" value="RNA-binding domain, RBD"/>
    <property type="match status" value="1"/>
</dbReference>
<evidence type="ECO:0000259" key="4">
    <source>
        <dbReference type="PROSITE" id="PS50102"/>
    </source>
</evidence>
<evidence type="ECO:0000313" key="6">
    <source>
        <dbReference type="Proteomes" id="UP001337655"/>
    </source>
</evidence>
<feature type="domain" description="RRM" evidence="4">
    <location>
        <begin position="1"/>
        <end position="64"/>
    </location>
</feature>
<name>A0AAV9P222_9PEZI</name>
<dbReference type="InterPro" id="IPR000504">
    <property type="entry name" value="RRM_dom"/>
</dbReference>
<evidence type="ECO:0000256" key="2">
    <source>
        <dbReference type="PROSITE-ProRule" id="PRU00176"/>
    </source>
</evidence>
<dbReference type="InterPro" id="IPR025715">
    <property type="entry name" value="FoP_C"/>
</dbReference>
<sequence>MIQDYFGQTIGNVKRAMLTYGPSGRSRGTATIVFRKGDAGQKAVKQLDGVKVDGKPMRVELVVGATEVPKAPAPKGLADRVAQQPKSAAREKNKPKTSVAAAATTNGATKTKAKKPARSGRPKKKTAEELDAEMMDYFGGEAPATTTTTAQPAAATTTTGGDAMVDEVL</sequence>
<dbReference type="InterPro" id="IPR035979">
    <property type="entry name" value="RBD_domain_sf"/>
</dbReference>
<feature type="compositionally biased region" description="Low complexity" evidence="3">
    <location>
        <begin position="142"/>
        <end position="159"/>
    </location>
</feature>
<comment type="caution">
    <text evidence="5">The sequence shown here is derived from an EMBL/GenBank/DDBJ whole genome shotgun (WGS) entry which is preliminary data.</text>
</comment>
<feature type="region of interest" description="Disordered" evidence="3">
    <location>
        <begin position="69"/>
        <end position="169"/>
    </location>
</feature>
<feature type="compositionally biased region" description="Basic residues" evidence="3">
    <location>
        <begin position="111"/>
        <end position="124"/>
    </location>
</feature>
<dbReference type="RefSeq" id="XP_064655520.1">
    <property type="nucleotide sequence ID" value="XM_064806194.1"/>
</dbReference>
<keyword evidence="1 2" id="KW-0694">RNA-binding</keyword>
<dbReference type="Gene3D" id="3.30.70.330">
    <property type="match status" value="1"/>
</dbReference>
<gene>
    <name evidence="5" type="primary">YRA1_2</name>
    <name evidence="5" type="ORF">LTR77_008965</name>
</gene>
<keyword evidence="6" id="KW-1185">Reference proteome</keyword>
<dbReference type="PANTHER" id="PTHR19965:SF35">
    <property type="entry name" value="RNA ANNEALING PROTEIN YRA1"/>
    <property type="match status" value="1"/>
</dbReference>
<proteinExistence type="predicted"/>
<reference evidence="5 6" key="1">
    <citation type="submission" date="2023-08" db="EMBL/GenBank/DDBJ databases">
        <title>Black Yeasts Isolated from many extreme environments.</title>
        <authorList>
            <person name="Coleine C."/>
            <person name="Stajich J.E."/>
            <person name="Selbmann L."/>
        </authorList>
    </citation>
    <scope>NUCLEOTIDE SEQUENCE [LARGE SCALE GENOMIC DNA]</scope>
    <source>
        <strain evidence="5 6">CCFEE 5935</strain>
    </source>
</reference>
<accession>A0AAV9P222</accession>
<organism evidence="5 6">
    <name type="scientific">Saxophila tyrrhenica</name>
    <dbReference type="NCBI Taxonomy" id="1690608"/>
    <lineage>
        <taxon>Eukaryota</taxon>
        <taxon>Fungi</taxon>
        <taxon>Dikarya</taxon>
        <taxon>Ascomycota</taxon>
        <taxon>Pezizomycotina</taxon>
        <taxon>Dothideomycetes</taxon>
        <taxon>Dothideomycetidae</taxon>
        <taxon>Mycosphaerellales</taxon>
        <taxon>Extremaceae</taxon>
        <taxon>Saxophila</taxon>
    </lineage>
</organism>
<dbReference type="EMBL" id="JAVRRT010000016">
    <property type="protein sequence ID" value="KAK5165436.1"/>
    <property type="molecule type" value="Genomic_DNA"/>
</dbReference>
<feature type="compositionally biased region" description="Low complexity" evidence="3">
    <location>
        <begin position="100"/>
        <end position="110"/>
    </location>
</feature>
<dbReference type="AlphaFoldDB" id="A0AAV9P222"/>
<dbReference type="GO" id="GO:0003729">
    <property type="term" value="F:mRNA binding"/>
    <property type="evidence" value="ECO:0007669"/>
    <property type="project" value="TreeGrafter"/>
</dbReference>
<dbReference type="PANTHER" id="PTHR19965">
    <property type="entry name" value="RNA AND EXPORT FACTOR BINDING PROTEIN"/>
    <property type="match status" value="1"/>
</dbReference>
<dbReference type="InterPro" id="IPR012677">
    <property type="entry name" value="Nucleotide-bd_a/b_plait_sf"/>
</dbReference>
<dbReference type="InterPro" id="IPR051229">
    <property type="entry name" value="ALYREF_mRNA_export"/>
</dbReference>
<evidence type="ECO:0000313" key="5">
    <source>
        <dbReference type="EMBL" id="KAK5165436.1"/>
    </source>
</evidence>
<dbReference type="GO" id="GO:0005634">
    <property type="term" value="C:nucleus"/>
    <property type="evidence" value="ECO:0007669"/>
    <property type="project" value="TreeGrafter"/>
</dbReference>
<dbReference type="GeneID" id="89930297"/>
<evidence type="ECO:0000256" key="3">
    <source>
        <dbReference type="SAM" id="MobiDB-lite"/>
    </source>
</evidence>